<feature type="compositionally biased region" description="Low complexity" evidence="1">
    <location>
        <begin position="147"/>
        <end position="161"/>
    </location>
</feature>
<feature type="domain" description="Domain of unknown function DB" evidence="2">
    <location>
        <begin position="507"/>
        <end position="606"/>
    </location>
</feature>
<reference evidence="4" key="2">
    <citation type="submission" date="2020-10" db="UniProtKB">
        <authorList>
            <consortium name="WormBaseParasite"/>
        </authorList>
    </citation>
    <scope>IDENTIFICATION</scope>
</reference>
<evidence type="ECO:0000313" key="4">
    <source>
        <dbReference type="WBParaSite" id="Pan_g6360.t1"/>
    </source>
</evidence>
<dbReference type="Pfam" id="PF01682">
    <property type="entry name" value="DB"/>
    <property type="match status" value="1"/>
</dbReference>
<feature type="region of interest" description="Disordered" evidence="1">
    <location>
        <begin position="224"/>
        <end position="251"/>
    </location>
</feature>
<dbReference type="WBParaSite" id="Pan_g6360.t1">
    <property type="protein sequence ID" value="Pan_g6360.t1"/>
    <property type="gene ID" value="Pan_g6360"/>
</dbReference>
<feature type="region of interest" description="Disordered" evidence="1">
    <location>
        <begin position="41"/>
        <end position="78"/>
    </location>
</feature>
<evidence type="ECO:0000256" key="1">
    <source>
        <dbReference type="SAM" id="MobiDB-lite"/>
    </source>
</evidence>
<dbReference type="Proteomes" id="UP000492821">
    <property type="component" value="Unassembled WGS sequence"/>
</dbReference>
<reference evidence="3" key="1">
    <citation type="journal article" date="2013" name="Genetics">
        <title>The draft genome and transcriptome of Panagrellus redivivus are shaped by the harsh demands of a free-living lifestyle.</title>
        <authorList>
            <person name="Srinivasan J."/>
            <person name="Dillman A.R."/>
            <person name="Macchietto M.G."/>
            <person name="Heikkinen L."/>
            <person name="Lakso M."/>
            <person name="Fracchia K.M."/>
            <person name="Antoshechkin I."/>
            <person name="Mortazavi A."/>
            <person name="Wong G."/>
            <person name="Sternberg P.W."/>
        </authorList>
    </citation>
    <scope>NUCLEOTIDE SEQUENCE [LARGE SCALE GENOMIC DNA]</scope>
    <source>
        <strain evidence="3">MT8872</strain>
    </source>
</reference>
<dbReference type="AlphaFoldDB" id="A0A7E4W2H2"/>
<evidence type="ECO:0000259" key="2">
    <source>
        <dbReference type="Pfam" id="PF01682"/>
    </source>
</evidence>
<sequence>MSTMVQFERIADSSDPEVVYPRKAEHSDVRPSTKPYRRVLEERRHRPQSIEVSAEIGAVRPQGSRPPEPLTARRGKTRVHFAAPVQNVSGVYTAEDYSHYGSAVNGVTNLSGDKDFDTSISKEVGDGTKHRDDSMKRIIPRGKTTRRATTPTTPRPTTTTTSKPQQQRLRTTSVKSESVILNTRKSETINPNGFRGRSFVAEVDPDQKRTTMAESAMGVVKVVESTTPETSPPPTTSASASTTTAASTSTTTTSIVNGFVRIKAQPRLIGLNGTKSVQADPSKNSTEKRFPAQDWQLPPSLKKVHRVDGGSVAPRNFINNFNTGVNQNQWDQNQPPRYPYLLDSRPRPLYSPFQAMTSALTQNYDDKQPLPLPRPGYQPPAINLPPRPDELNASGGNRNRAQKYRATFAKHNDVVKPIPLPSFPISEDDMDLLTPSSSYDVTEVPVLSPRISMQLRLPNYQAYGEEPLPVPISPVAINGGPVPAAPLPLATGSGASGLDPNGKLALCCQKRQLGPSCQMLCNFDTFNDRTLISTFLTNTCPDPQRALAFECATTKVDHTECCARNGLQTYAGGQCMPFCATHVPTPPNVFSYLPCLQVFNVIKTCYKDYQYTHPNILGD</sequence>
<evidence type="ECO:0000313" key="3">
    <source>
        <dbReference type="Proteomes" id="UP000492821"/>
    </source>
</evidence>
<name>A0A7E4W2H2_PANRE</name>
<proteinExistence type="predicted"/>
<feature type="compositionally biased region" description="Basic and acidic residues" evidence="1">
    <location>
        <begin position="123"/>
        <end position="136"/>
    </location>
</feature>
<dbReference type="PANTHER" id="PTHR46705:SF10">
    <property type="entry name" value="DOMAIN OF UNKNOWN FUNCTION DB DOMAIN-CONTAINING PROTEIN"/>
    <property type="match status" value="1"/>
</dbReference>
<dbReference type="InterPro" id="IPR002602">
    <property type="entry name" value="DB"/>
</dbReference>
<dbReference type="PANTHER" id="PTHR46705">
    <property type="entry name" value="PROTEIN CBG09805"/>
    <property type="match status" value="1"/>
</dbReference>
<feature type="region of interest" description="Disordered" evidence="1">
    <location>
        <begin position="108"/>
        <end position="193"/>
    </location>
</feature>
<organism evidence="3 4">
    <name type="scientific">Panagrellus redivivus</name>
    <name type="common">Microworm</name>
    <dbReference type="NCBI Taxonomy" id="6233"/>
    <lineage>
        <taxon>Eukaryota</taxon>
        <taxon>Metazoa</taxon>
        <taxon>Ecdysozoa</taxon>
        <taxon>Nematoda</taxon>
        <taxon>Chromadorea</taxon>
        <taxon>Rhabditida</taxon>
        <taxon>Tylenchina</taxon>
        <taxon>Panagrolaimomorpha</taxon>
        <taxon>Panagrolaimoidea</taxon>
        <taxon>Panagrolaimidae</taxon>
        <taxon>Panagrellus</taxon>
    </lineage>
</organism>
<keyword evidence="3" id="KW-1185">Reference proteome</keyword>
<feature type="compositionally biased region" description="Low complexity" evidence="1">
    <location>
        <begin position="236"/>
        <end position="251"/>
    </location>
</feature>
<feature type="compositionally biased region" description="Polar residues" evidence="1">
    <location>
        <begin position="162"/>
        <end position="191"/>
    </location>
</feature>
<protein>
    <submittedName>
        <fullName evidence="4">DB domain-containing protein</fullName>
    </submittedName>
</protein>
<accession>A0A7E4W2H2</accession>